<comment type="caution">
    <text evidence="1">The sequence shown here is derived from an EMBL/GenBank/DDBJ whole genome shotgun (WGS) entry which is preliminary data.</text>
</comment>
<sequence>MSTHETDHDHDHDPDLQARLRALPDQRTPPADGWARLAAQLPPREAAPIAMEHADNVVPLPQRRRLRGWLPLGTALAASLAVYAVAPWRQAPLQAPAPSTLQLQAAAMTEQYQQAVASLPGGRAAAWQPALHELDESAAQIRAALAQDPRAPHLLGQLKRTYALRLELTRQAAQAAAAGMTT</sequence>
<gene>
    <name evidence="1" type="ORF">FJU31_11175</name>
</gene>
<protein>
    <recommendedName>
        <fullName evidence="3">Anti-sigma factor</fullName>
    </recommendedName>
</protein>
<organism evidence="1 2">
    <name type="scientific">Stenotrophomonas cyclobalanopsidis</name>
    <dbReference type="NCBI Taxonomy" id="2771362"/>
    <lineage>
        <taxon>Bacteria</taxon>
        <taxon>Pseudomonadati</taxon>
        <taxon>Pseudomonadota</taxon>
        <taxon>Gammaproteobacteria</taxon>
        <taxon>Lysobacterales</taxon>
        <taxon>Lysobacteraceae</taxon>
        <taxon>Stenotrophomonas</taxon>
    </lineage>
</organism>
<dbReference type="Proteomes" id="UP000326367">
    <property type="component" value="Unassembled WGS sequence"/>
</dbReference>
<keyword evidence="2" id="KW-1185">Reference proteome</keyword>
<evidence type="ECO:0000313" key="1">
    <source>
        <dbReference type="EMBL" id="KAA8997862.1"/>
    </source>
</evidence>
<evidence type="ECO:0000313" key="2">
    <source>
        <dbReference type="Proteomes" id="UP000326367"/>
    </source>
</evidence>
<accession>A0ABQ6T0C1</accession>
<dbReference type="EMBL" id="VYKI01000012">
    <property type="protein sequence ID" value="KAA8997862.1"/>
    <property type="molecule type" value="Genomic_DNA"/>
</dbReference>
<dbReference type="RefSeq" id="WP_150454808.1">
    <property type="nucleotide sequence ID" value="NZ_VYKI01000012.1"/>
</dbReference>
<evidence type="ECO:0008006" key="3">
    <source>
        <dbReference type="Google" id="ProtNLM"/>
    </source>
</evidence>
<name>A0ABQ6T0C1_9GAMM</name>
<reference evidence="1 2" key="1">
    <citation type="journal article" date="2020" name="Antonie Van Leeuwenhoek">
        <title>Stenotrophomonas cyclobalanopsidis sp. nov., isolated from the leaf spot disease of Cyclobalanopsis patelliformis.</title>
        <authorList>
            <person name="Bian D.R."/>
            <person name="Xue H."/>
            <person name="Piao C.G."/>
            <person name="Li Y."/>
        </authorList>
    </citation>
    <scope>NUCLEOTIDE SEQUENCE [LARGE SCALE GENOMIC DNA]</scope>
    <source>
        <strain evidence="1 2">TPQG1-4</strain>
    </source>
</reference>
<proteinExistence type="predicted"/>